<evidence type="ECO:0000256" key="8">
    <source>
        <dbReference type="ARBA" id="ARBA00045410"/>
    </source>
</evidence>
<feature type="domain" description="FAD-binding oxidoreductase/transferase type 4 C-terminal" evidence="10">
    <location>
        <begin position="10"/>
        <end position="138"/>
    </location>
</feature>
<dbReference type="InterPro" id="IPR016171">
    <property type="entry name" value="Vanillyl_alc_oxidase_C-sub2"/>
</dbReference>
<comment type="function">
    <text evidence="8">Catalyzes the oxidation of D-2-hydroxyglutarate (D-2-HG) to alpha-ketoglutarate. Also catalyzes the oxidation of other D-2-hydroxyacids, such as D-malate (D-MAL) and D-lactate (D-LAC). Exhibits high activities towards D-2-HG and D-MAL but a very weak activity towards D-LAC.</text>
</comment>
<evidence type="ECO:0000313" key="12">
    <source>
        <dbReference type="Proteomes" id="UP000281553"/>
    </source>
</evidence>
<sequence>MRLAKYELAETLSAFEYLNHDALRVVQRELKLDLPITLPNDDSLCSKRKAHAVLVEASSINEGYAAKLMNAFTAKAKNTDLCHTGVISANLRQTEKLWELRKNVIDACKQTGPFYKFDLQVPAKQLPELVRLLESICSGERASRNPSIRRLPDSDNMTRLRDLVIFGQLSSVRKAIRFTHCGLKASSMDSRQRIIPTCVVRIESILAKWLAMGRCGKFLGFCRNSEGTETRGIHRLDIDEYGLQSNAARELQLALKKAWDPKGIMNPYKTWPFISN</sequence>
<evidence type="ECO:0000256" key="7">
    <source>
        <dbReference type="ARBA" id="ARBA00039639"/>
    </source>
</evidence>
<evidence type="ECO:0000259" key="10">
    <source>
        <dbReference type="Pfam" id="PF02913"/>
    </source>
</evidence>
<feature type="domain" description="FAD-binding oxidoreductase/transferase type 4 C-terminal" evidence="10">
    <location>
        <begin position="250"/>
        <end position="269"/>
    </location>
</feature>
<dbReference type="GO" id="GO:0051990">
    <property type="term" value="F:(R)-2-hydroxyglutarate dehydrogenase activity"/>
    <property type="evidence" value="ECO:0007669"/>
    <property type="project" value="UniProtKB-EC"/>
</dbReference>
<keyword evidence="12" id="KW-1185">Reference proteome</keyword>
<dbReference type="GO" id="GO:0050660">
    <property type="term" value="F:flavin adenine dinucleotide binding"/>
    <property type="evidence" value="ECO:0007669"/>
    <property type="project" value="InterPro"/>
</dbReference>
<dbReference type="GO" id="GO:0005739">
    <property type="term" value="C:mitochondrion"/>
    <property type="evidence" value="ECO:0007669"/>
    <property type="project" value="TreeGrafter"/>
</dbReference>
<comment type="similarity">
    <text evidence="2">Belongs to the FAD-binding oxidoreductase/transferase type 4 family.</text>
</comment>
<dbReference type="AlphaFoldDB" id="A0A3P6SHZ3"/>
<name>A0A3P6SHZ3_DIBLA</name>
<dbReference type="EC" id="1.1.99.39" evidence="6"/>
<dbReference type="InterPro" id="IPR051264">
    <property type="entry name" value="FAD-oxidored/transferase_4"/>
</dbReference>
<accession>A0A3P6SHZ3</accession>
<evidence type="ECO:0000313" key="11">
    <source>
        <dbReference type="EMBL" id="VDK75602.1"/>
    </source>
</evidence>
<dbReference type="InterPro" id="IPR004113">
    <property type="entry name" value="FAD-bd_oxidored_4_C"/>
</dbReference>
<evidence type="ECO:0000256" key="2">
    <source>
        <dbReference type="ARBA" id="ARBA00008000"/>
    </source>
</evidence>
<keyword evidence="4" id="KW-0274">FAD</keyword>
<organism evidence="11 12">
    <name type="scientific">Dibothriocephalus latus</name>
    <name type="common">Fish tapeworm</name>
    <name type="synonym">Diphyllobothrium latum</name>
    <dbReference type="NCBI Taxonomy" id="60516"/>
    <lineage>
        <taxon>Eukaryota</taxon>
        <taxon>Metazoa</taxon>
        <taxon>Spiralia</taxon>
        <taxon>Lophotrochozoa</taxon>
        <taxon>Platyhelminthes</taxon>
        <taxon>Cestoda</taxon>
        <taxon>Eucestoda</taxon>
        <taxon>Diphyllobothriidea</taxon>
        <taxon>Diphyllobothriidae</taxon>
        <taxon>Dibothriocephalus</taxon>
    </lineage>
</organism>
<evidence type="ECO:0000256" key="5">
    <source>
        <dbReference type="ARBA" id="ARBA00023002"/>
    </source>
</evidence>
<gene>
    <name evidence="11" type="ORF">DILT_LOCUS2682</name>
</gene>
<proteinExistence type="inferred from homology"/>
<protein>
    <recommendedName>
        <fullName evidence="7">D-2-hydroxyglutarate dehydrogenase, mitochondrial</fullName>
        <ecNumber evidence="6">1.1.99.39</ecNumber>
    </recommendedName>
</protein>
<dbReference type="Gene3D" id="1.10.45.10">
    <property type="entry name" value="Vanillyl-alcohol Oxidase, Chain A, domain 4"/>
    <property type="match status" value="1"/>
</dbReference>
<dbReference type="Gene3D" id="3.30.70.2190">
    <property type="match status" value="1"/>
</dbReference>
<dbReference type="Pfam" id="PF02913">
    <property type="entry name" value="FAD-oxidase_C"/>
    <property type="match status" value="2"/>
</dbReference>
<evidence type="ECO:0000256" key="6">
    <source>
        <dbReference type="ARBA" id="ARBA00039003"/>
    </source>
</evidence>
<comment type="cofactor">
    <cofactor evidence="1">
        <name>FAD</name>
        <dbReference type="ChEBI" id="CHEBI:57692"/>
    </cofactor>
</comment>
<dbReference type="SUPFAM" id="SSF55103">
    <property type="entry name" value="FAD-linked oxidases, C-terminal domain"/>
    <property type="match status" value="2"/>
</dbReference>
<dbReference type="InterPro" id="IPR016164">
    <property type="entry name" value="FAD-linked_Oxase-like_C"/>
</dbReference>
<evidence type="ECO:0000256" key="9">
    <source>
        <dbReference type="ARBA" id="ARBA00049267"/>
    </source>
</evidence>
<keyword evidence="5" id="KW-0560">Oxidoreductase</keyword>
<keyword evidence="3" id="KW-0285">Flavoprotein</keyword>
<evidence type="ECO:0000256" key="4">
    <source>
        <dbReference type="ARBA" id="ARBA00022827"/>
    </source>
</evidence>
<dbReference type="PANTHER" id="PTHR43716:SF1">
    <property type="entry name" value="D-2-HYDROXYGLUTARATE DEHYDROGENASE, MITOCHONDRIAL"/>
    <property type="match status" value="1"/>
</dbReference>
<comment type="catalytic activity">
    <reaction evidence="9">
        <text>(R)-malate + A = oxaloacetate + AH2</text>
        <dbReference type="Rhea" id="RHEA:67460"/>
        <dbReference type="ChEBI" id="CHEBI:13193"/>
        <dbReference type="ChEBI" id="CHEBI:15588"/>
        <dbReference type="ChEBI" id="CHEBI:16452"/>
        <dbReference type="ChEBI" id="CHEBI:17499"/>
    </reaction>
    <physiologicalReaction direction="left-to-right" evidence="9">
        <dbReference type="Rhea" id="RHEA:67461"/>
    </physiologicalReaction>
</comment>
<reference evidence="11 12" key="1">
    <citation type="submission" date="2018-11" db="EMBL/GenBank/DDBJ databases">
        <authorList>
            <consortium name="Pathogen Informatics"/>
        </authorList>
    </citation>
    <scope>NUCLEOTIDE SEQUENCE [LARGE SCALE GENOMIC DNA]</scope>
</reference>
<evidence type="ECO:0000256" key="1">
    <source>
        <dbReference type="ARBA" id="ARBA00001974"/>
    </source>
</evidence>
<evidence type="ECO:0000256" key="3">
    <source>
        <dbReference type="ARBA" id="ARBA00022630"/>
    </source>
</evidence>
<dbReference type="PANTHER" id="PTHR43716">
    <property type="entry name" value="D-2-HYDROXYGLUTARATE DEHYDROGENASE, MITOCHONDRIAL"/>
    <property type="match status" value="1"/>
</dbReference>
<dbReference type="OrthoDB" id="5332616at2759"/>
<dbReference type="EMBL" id="UYRU01042456">
    <property type="protein sequence ID" value="VDK75602.1"/>
    <property type="molecule type" value="Genomic_DNA"/>
</dbReference>
<dbReference type="Proteomes" id="UP000281553">
    <property type="component" value="Unassembled WGS sequence"/>
</dbReference>